<evidence type="ECO:0000313" key="3">
    <source>
        <dbReference type="Proteomes" id="UP000828390"/>
    </source>
</evidence>
<dbReference type="EMBL" id="JAIWYP010000011">
    <property type="protein sequence ID" value="KAH3733744.1"/>
    <property type="molecule type" value="Genomic_DNA"/>
</dbReference>
<proteinExistence type="predicted"/>
<evidence type="ECO:0000313" key="2">
    <source>
        <dbReference type="EMBL" id="KAH3733744.1"/>
    </source>
</evidence>
<comment type="caution">
    <text evidence="2">The sequence shown here is derived from an EMBL/GenBank/DDBJ whole genome shotgun (WGS) entry which is preliminary data.</text>
</comment>
<reference evidence="2" key="1">
    <citation type="journal article" date="2019" name="bioRxiv">
        <title>The Genome of the Zebra Mussel, Dreissena polymorpha: A Resource for Invasive Species Research.</title>
        <authorList>
            <person name="McCartney M.A."/>
            <person name="Auch B."/>
            <person name="Kono T."/>
            <person name="Mallez S."/>
            <person name="Zhang Y."/>
            <person name="Obille A."/>
            <person name="Becker A."/>
            <person name="Abrahante J.E."/>
            <person name="Garbe J."/>
            <person name="Badalamenti J.P."/>
            <person name="Herman A."/>
            <person name="Mangelson H."/>
            <person name="Liachko I."/>
            <person name="Sullivan S."/>
            <person name="Sone E.D."/>
            <person name="Koren S."/>
            <person name="Silverstein K.A.T."/>
            <person name="Beckman K.B."/>
            <person name="Gohl D.M."/>
        </authorList>
    </citation>
    <scope>NUCLEOTIDE SEQUENCE</scope>
    <source>
        <strain evidence="2">Duluth1</strain>
        <tissue evidence="2">Whole animal</tissue>
    </source>
</reference>
<evidence type="ECO:0000313" key="1">
    <source>
        <dbReference type="EMBL" id="KAH3733702.1"/>
    </source>
</evidence>
<reference evidence="2" key="2">
    <citation type="submission" date="2020-11" db="EMBL/GenBank/DDBJ databases">
        <authorList>
            <person name="McCartney M.A."/>
            <person name="Auch B."/>
            <person name="Kono T."/>
            <person name="Mallez S."/>
            <person name="Becker A."/>
            <person name="Gohl D.M."/>
            <person name="Silverstein K.A.T."/>
            <person name="Koren S."/>
            <person name="Bechman K.B."/>
            <person name="Herman A."/>
            <person name="Abrahante J.E."/>
            <person name="Garbe J."/>
        </authorList>
    </citation>
    <scope>NUCLEOTIDE SEQUENCE</scope>
    <source>
        <strain evidence="2">Duluth1</strain>
        <tissue evidence="2">Whole animal</tissue>
    </source>
</reference>
<dbReference type="Proteomes" id="UP000828390">
    <property type="component" value="Unassembled WGS sequence"/>
</dbReference>
<sequence length="51" mass="5589">MKRQYKALAPSRVCGSNIPKIQCQYQAVTSSRESVSANVVTSSRNSVSSRQ</sequence>
<accession>A0A9D4CX78</accession>
<gene>
    <name evidence="1" type="ORF">DPMN_040135</name>
    <name evidence="2" type="ORF">DPMN_040178</name>
</gene>
<dbReference type="AlphaFoldDB" id="A0A9D4CX78"/>
<organism evidence="2 3">
    <name type="scientific">Dreissena polymorpha</name>
    <name type="common">Zebra mussel</name>
    <name type="synonym">Mytilus polymorpha</name>
    <dbReference type="NCBI Taxonomy" id="45954"/>
    <lineage>
        <taxon>Eukaryota</taxon>
        <taxon>Metazoa</taxon>
        <taxon>Spiralia</taxon>
        <taxon>Lophotrochozoa</taxon>
        <taxon>Mollusca</taxon>
        <taxon>Bivalvia</taxon>
        <taxon>Autobranchia</taxon>
        <taxon>Heteroconchia</taxon>
        <taxon>Euheterodonta</taxon>
        <taxon>Imparidentia</taxon>
        <taxon>Neoheterodontei</taxon>
        <taxon>Myida</taxon>
        <taxon>Dreissenoidea</taxon>
        <taxon>Dreissenidae</taxon>
        <taxon>Dreissena</taxon>
    </lineage>
</organism>
<name>A0A9D4CX78_DREPO</name>
<keyword evidence="3" id="KW-1185">Reference proteome</keyword>
<dbReference type="EMBL" id="JAIWYP010000011">
    <property type="protein sequence ID" value="KAH3733702.1"/>
    <property type="molecule type" value="Genomic_DNA"/>
</dbReference>
<protein>
    <submittedName>
        <fullName evidence="2">Uncharacterized protein</fullName>
    </submittedName>
</protein>